<comment type="caution">
    <text evidence="2">The sequence shown here is derived from an EMBL/GenBank/DDBJ whole genome shotgun (WGS) entry which is preliminary data.</text>
</comment>
<name>A0A101M2M3_PICGL</name>
<gene>
    <name evidence="2" type="ORF">ABT39_MTgene2994</name>
</gene>
<protein>
    <submittedName>
        <fullName evidence="2">Uncharacterized protein</fullName>
    </submittedName>
</protein>
<keyword evidence="1" id="KW-0812">Transmembrane</keyword>
<dbReference type="EMBL" id="LKAM01000002">
    <property type="protein sequence ID" value="KUM49767.1"/>
    <property type="molecule type" value="Genomic_DNA"/>
</dbReference>
<reference evidence="2" key="1">
    <citation type="journal article" date="2015" name="Genome Biol. Evol.">
        <title>Organellar Genomes of White Spruce (Picea glauca): Assembly and Annotation.</title>
        <authorList>
            <person name="Jackman S.D."/>
            <person name="Warren R.L."/>
            <person name="Gibb E.A."/>
            <person name="Vandervalk B.P."/>
            <person name="Mohamadi H."/>
            <person name="Chu J."/>
            <person name="Raymond A."/>
            <person name="Pleasance S."/>
            <person name="Coope R."/>
            <person name="Wildung M.R."/>
            <person name="Ritland C.E."/>
            <person name="Bousquet J."/>
            <person name="Jones S.J."/>
            <person name="Bohlmann J."/>
            <person name="Birol I."/>
        </authorList>
    </citation>
    <scope>NUCLEOTIDE SEQUENCE [LARGE SCALE GENOMIC DNA]</scope>
    <source>
        <tissue evidence="2">Flushing bud</tissue>
    </source>
</reference>
<proteinExistence type="predicted"/>
<sequence>MEGRHERWSPPGHEIPFGLLVYLWLSDILFLAMRFRNRFPYHCLRPRTLIFLLTDHLPSTTSSIDPNHQGEREQILFI</sequence>
<keyword evidence="1" id="KW-0472">Membrane</keyword>
<dbReference type="AlphaFoldDB" id="A0A101M2M3"/>
<evidence type="ECO:0000256" key="1">
    <source>
        <dbReference type="SAM" id="Phobius"/>
    </source>
</evidence>
<organism evidence="2">
    <name type="scientific">Picea glauca</name>
    <name type="common">White spruce</name>
    <name type="synonym">Pinus glauca</name>
    <dbReference type="NCBI Taxonomy" id="3330"/>
    <lineage>
        <taxon>Eukaryota</taxon>
        <taxon>Viridiplantae</taxon>
        <taxon>Streptophyta</taxon>
        <taxon>Embryophyta</taxon>
        <taxon>Tracheophyta</taxon>
        <taxon>Spermatophyta</taxon>
        <taxon>Pinopsida</taxon>
        <taxon>Pinidae</taxon>
        <taxon>Conifers I</taxon>
        <taxon>Pinales</taxon>
        <taxon>Pinaceae</taxon>
        <taxon>Picea</taxon>
    </lineage>
</organism>
<evidence type="ECO:0000313" key="2">
    <source>
        <dbReference type="EMBL" id="KUM49767.1"/>
    </source>
</evidence>
<keyword evidence="1" id="KW-1133">Transmembrane helix</keyword>
<geneLocation type="mitochondrion" evidence="2"/>
<accession>A0A101M2M3</accession>
<keyword evidence="2" id="KW-0496">Mitochondrion</keyword>
<feature type="transmembrane region" description="Helical" evidence="1">
    <location>
        <begin position="15"/>
        <end position="35"/>
    </location>
</feature>